<reference evidence="1" key="1">
    <citation type="submission" date="2017-02" db="UniProtKB">
        <authorList>
            <consortium name="WormBaseParasite"/>
        </authorList>
    </citation>
    <scope>IDENTIFICATION</scope>
</reference>
<organism evidence="1">
    <name type="scientific">Haemonchus placei</name>
    <name type="common">Barber's pole worm</name>
    <dbReference type="NCBI Taxonomy" id="6290"/>
    <lineage>
        <taxon>Eukaryota</taxon>
        <taxon>Metazoa</taxon>
        <taxon>Ecdysozoa</taxon>
        <taxon>Nematoda</taxon>
        <taxon>Chromadorea</taxon>
        <taxon>Rhabditida</taxon>
        <taxon>Rhabditina</taxon>
        <taxon>Rhabditomorpha</taxon>
        <taxon>Strongyloidea</taxon>
        <taxon>Trichostrongylidae</taxon>
        <taxon>Haemonchus</taxon>
    </lineage>
</organism>
<proteinExistence type="predicted"/>
<name>A0A0N4WQU4_HAEPC</name>
<protein>
    <submittedName>
        <fullName evidence="1">Kinesin motor domain-containing protein</fullName>
    </submittedName>
</protein>
<dbReference type="AlphaFoldDB" id="A0A0N4WQU4"/>
<accession>A0A0N4WQU4</accession>
<sequence length="143" mass="15416">LKNMLPSDGLSTPFPVSIFDAKVSVSSFESRIASSILSDEVSSDSSITMPRPKALHFTRLEPLGGRLATGITISPIGSEDMESCSVSGSLRRVVGATEFPRAGSDKVEPCRPRGDFRQPVTPCRLMALRTRNLEKSSMVCSPE</sequence>
<evidence type="ECO:0000313" key="1">
    <source>
        <dbReference type="WBParaSite" id="HPLM_0001382201-mRNA-1"/>
    </source>
</evidence>
<dbReference type="WBParaSite" id="HPLM_0001382201-mRNA-1">
    <property type="protein sequence ID" value="HPLM_0001382201-mRNA-1"/>
    <property type="gene ID" value="HPLM_0001382201"/>
</dbReference>